<dbReference type="PROSITE" id="PS50931">
    <property type="entry name" value="HTH_LYSR"/>
    <property type="match status" value="1"/>
</dbReference>
<evidence type="ECO:0000256" key="4">
    <source>
        <dbReference type="ARBA" id="ARBA00023125"/>
    </source>
</evidence>
<dbReference type="EMBL" id="FNTI01000001">
    <property type="protein sequence ID" value="SEE11399.1"/>
    <property type="molecule type" value="Genomic_DNA"/>
</dbReference>
<evidence type="ECO:0000259" key="6">
    <source>
        <dbReference type="PROSITE" id="PS50931"/>
    </source>
</evidence>
<dbReference type="SUPFAM" id="SSF53850">
    <property type="entry name" value="Periplasmic binding protein-like II"/>
    <property type="match status" value="1"/>
</dbReference>
<name>A0A1M7FTL0_9BRAD</name>
<keyword evidence="4 7" id="KW-0238">DNA-binding</keyword>
<dbReference type="OrthoDB" id="9812435at2"/>
<sequence length="307" mass="34069">MDKIAGISVFVQVVDSGSYVAAGRAMGQTASSIGKTIVRLEERLGVRLFHRNTRSISLTTEGARFLERCRAIMNEIAAAESDLAAAREGPHGRLRVSVPMVSDAWNAVFVEFMTRFPEIELELSYSNRNVDLIEEGFEAALRIGNLEDSRLRSRKIGSFRLVLVAAPSYLSRRPAPTRLDDLGDHLCLRTQNSSTGRLYPWPLGREFIRRSERLLKRLVADHNAMLLSACLQGQGIACIPEFWARRHVKSGELVTILEQETDNRRTVSALWPMGPSSPKTSAFVEFIADELPAILLPSNCTTTTPAS</sequence>
<organism evidence="7 8">
    <name type="scientific">Bradyrhizobium lablabi</name>
    <dbReference type="NCBI Taxonomy" id="722472"/>
    <lineage>
        <taxon>Bacteria</taxon>
        <taxon>Pseudomonadati</taxon>
        <taxon>Pseudomonadota</taxon>
        <taxon>Alphaproteobacteria</taxon>
        <taxon>Hyphomicrobiales</taxon>
        <taxon>Nitrobacteraceae</taxon>
        <taxon>Bradyrhizobium</taxon>
    </lineage>
</organism>
<feature type="domain" description="HTH lysR-type" evidence="6">
    <location>
        <begin position="1"/>
        <end position="59"/>
    </location>
</feature>
<evidence type="ECO:0000256" key="3">
    <source>
        <dbReference type="ARBA" id="ARBA00023015"/>
    </source>
</evidence>
<dbReference type="Proteomes" id="UP000183208">
    <property type="component" value="Unassembled WGS sequence"/>
</dbReference>
<evidence type="ECO:0000313" key="7">
    <source>
        <dbReference type="EMBL" id="SEE11399.1"/>
    </source>
</evidence>
<protein>
    <submittedName>
        <fullName evidence="7">DNA-binding transcriptional regulator, LysR family</fullName>
    </submittedName>
</protein>
<dbReference type="Pfam" id="PF00126">
    <property type="entry name" value="HTH_1"/>
    <property type="match status" value="1"/>
</dbReference>
<accession>A0A1M7FTL0</accession>
<keyword evidence="3" id="KW-0805">Transcription regulation</keyword>
<dbReference type="InterPro" id="IPR005119">
    <property type="entry name" value="LysR_subst-bd"/>
</dbReference>
<dbReference type="FunFam" id="1.10.10.10:FF:000001">
    <property type="entry name" value="LysR family transcriptional regulator"/>
    <property type="match status" value="1"/>
</dbReference>
<reference evidence="7 8" key="1">
    <citation type="submission" date="2016-10" db="EMBL/GenBank/DDBJ databases">
        <authorList>
            <person name="de Groot N.N."/>
        </authorList>
    </citation>
    <scope>NUCLEOTIDE SEQUENCE [LARGE SCALE GENOMIC DNA]</scope>
    <source>
        <strain evidence="7 8">GAS522</strain>
    </source>
</reference>
<dbReference type="InterPro" id="IPR036390">
    <property type="entry name" value="WH_DNA-bd_sf"/>
</dbReference>
<dbReference type="Gene3D" id="1.10.10.10">
    <property type="entry name" value="Winged helix-like DNA-binding domain superfamily/Winged helix DNA-binding domain"/>
    <property type="match status" value="1"/>
</dbReference>
<keyword evidence="5" id="KW-0804">Transcription</keyword>
<evidence type="ECO:0000313" key="8">
    <source>
        <dbReference type="Proteomes" id="UP000183208"/>
    </source>
</evidence>
<evidence type="ECO:0000256" key="2">
    <source>
        <dbReference type="ARBA" id="ARBA00009437"/>
    </source>
</evidence>
<dbReference type="Pfam" id="PF03466">
    <property type="entry name" value="LysR_substrate"/>
    <property type="match status" value="1"/>
</dbReference>
<gene>
    <name evidence="7" type="ORF">SAMN05444171_6302</name>
</gene>
<dbReference type="InterPro" id="IPR000847">
    <property type="entry name" value="LysR_HTH_N"/>
</dbReference>
<proteinExistence type="inferred from homology"/>
<dbReference type="GO" id="GO:0006351">
    <property type="term" value="P:DNA-templated transcription"/>
    <property type="evidence" value="ECO:0007669"/>
    <property type="project" value="TreeGrafter"/>
</dbReference>
<dbReference type="Gene3D" id="3.40.190.290">
    <property type="match status" value="1"/>
</dbReference>
<dbReference type="InterPro" id="IPR058163">
    <property type="entry name" value="LysR-type_TF_proteobact-type"/>
</dbReference>
<dbReference type="InterPro" id="IPR036388">
    <property type="entry name" value="WH-like_DNA-bd_sf"/>
</dbReference>
<dbReference type="RefSeq" id="WP_074827388.1">
    <property type="nucleotide sequence ID" value="NZ_FNTI01000001.1"/>
</dbReference>
<evidence type="ECO:0000256" key="5">
    <source>
        <dbReference type="ARBA" id="ARBA00023163"/>
    </source>
</evidence>
<dbReference type="PANTHER" id="PTHR30537">
    <property type="entry name" value="HTH-TYPE TRANSCRIPTIONAL REGULATOR"/>
    <property type="match status" value="1"/>
</dbReference>
<dbReference type="GO" id="GO:0003700">
    <property type="term" value="F:DNA-binding transcription factor activity"/>
    <property type="evidence" value="ECO:0007669"/>
    <property type="project" value="InterPro"/>
</dbReference>
<dbReference type="SUPFAM" id="SSF46785">
    <property type="entry name" value="Winged helix' DNA-binding domain"/>
    <property type="match status" value="1"/>
</dbReference>
<evidence type="ECO:0000256" key="1">
    <source>
        <dbReference type="ARBA" id="ARBA00003502"/>
    </source>
</evidence>
<comment type="function">
    <text evidence="1">NodD regulates the expression of the nodABCFE genes which encode other nodulation proteins. NodD is also a negative regulator of its own expression. Binds flavonoids as inducers.</text>
</comment>
<dbReference type="GO" id="GO:0043565">
    <property type="term" value="F:sequence-specific DNA binding"/>
    <property type="evidence" value="ECO:0007669"/>
    <property type="project" value="TreeGrafter"/>
</dbReference>
<dbReference type="AlphaFoldDB" id="A0A1M7FTL0"/>
<dbReference type="PANTHER" id="PTHR30537:SF72">
    <property type="entry name" value="LYSR FAMILY TRANSCRIPTIONAL REGULATOR"/>
    <property type="match status" value="1"/>
</dbReference>
<comment type="similarity">
    <text evidence="2">Belongs to the LysR transcriptional regulatory family.</text>
</comment>